<dbReference type="InterPro" id="IPR016155">
    <property type="entry name" value="Mopterin_synth/thiamin_S_b"/>
</dbReference>
<proteinExistence type="predicted"/>
<accession>A0ABW5C946</accession>
<dbReference type="InterPro" id="IPR012675">
    <property type="entry name" value="Beta-grasp_dom_sf"/>
</dbReference>
<sequence length="83" mass="8873">MTILYFSWVRTRIGLDRETAAPPPDLATLGQVRQWLAGLGPGHAAALAPDLPVRGAVNQELATPDHPIRPGDEIAFFPLFSGG</sequence>
<protein>
    <submittedName>
        <fullName evidence="1">MoaD/ThiS family protein</fullName>
    </submittedName>
</protein>
<dbReference type="Proteomes" id="UP001597296">
    <property type="component" value="Unassembled WGS sequence"/>
</dbReference>
<dbReference type="EMBL" id="JBHUIY010000002">
    <property type="protein sequence ID" value="MFD2232472.1"/>
    <property type="molecule type" value="Genomic_DNA"/>
</dbReference>
<dbReference type="CDD" id="cd00754">
    <property type="entry name" value="Ubl_MoaD"/>
    <property type="match status" value="1"/>
</dbReference>
<dbReference type="RefSeq" id="WP_377313807.1">
    <property type="nucleotide sequence ID" value="NZ_JBHUIY010000002.1"/>
</dbReference>
<evidence type="ECO:0000313" key="1">
    <source>
        <dbReference type="EMBL" id="MFD2232472.1"/>
    </source>
</evidence>
<evidence type="ECO:0000313" key="2">
    <source>
        <dbReference type="Proteomes" id="UP001597296"/>
    </source>
</evidence>
<gene>
    <name evidence="1" type="ORF">ACFSNB_01495</name>
</gene>
<reference evidence="2" key="1">
    <citation type="journal article" date="2019" name="Int. J. Syst. Evol. Microbiol.">
        <title>The Global Catalogue of Microorganisms (GCM) 10K type strain sequencing project: providing services to taxonomists for standard genome sequencing and annotation.</title>
        <authorList>
            <consortium name="The Broad Institute Genomics Platform"/>
            <consortium name="The Broad Institute Genome Sequencing Center for Infectious Disease"/>
            <person name="Wu L."/>
            <person name="Ma J."/>
        </authorList>
    </citation>
    <scope>NUCLEOTIDE SEQUENCE [LARGE SCALE GENOMIC DNA]</scope>
    <source>
        <strain evidence="2">KCTC 15012</strain>
    </source>
</reference>
<organism evidence="1 2">
    <name type="scientific">Phaeospirillum tilakii</name>
    <dbReference type="NCBI Taxonomy" id="741673"/>
    <lineage>
        <taxon>Bacteria</taxon>
        <taxon>Pseudomonadati</taxon>
        <taxon>Pseudomonadota</taxon>
        <taxon>Alphaproteobacteria</taxon>
        <taxon>Rhodospirillales</taxon>
        <taxon>Rhodospirillaceae</taxon>
        <taxon>Phaeospirillum</taxon>
    </lineage>
</organism>
<name>A0ABW5C946_9PROT</name>
<dbReference type="InterPro" id="IPR003749">
    <property type="entry name" value="ThiS/MoaD-like"/>
</dbReference>
<dbReference type="SUPFAM" id="SSF54285">
    <property type="entry name" value="MoaD/ThiS"/>
    <property type="match status" value="1"/>
</dbReference>
<keyword evidence="2" id="KW-1185">Reference proteome</keyword>
<comment type="caution">
    <text evidence="1">The sequence shown here is derived from an EMBL/GenBank/DDBJ whole genome shotgun (WGS) entry which is preliminary data.</text>
</comment>
<dbReference type="Gene3D" id="3.10.20.30">
    <property type="match status" value="1"/>
</dbReference>
<dbReference type="Pfam" id="PF02597">
    <property type="entry name" value="ThiS"/>
    <property type="match status" value="1"/>
</dbReference>